<evidence type="ECO:0000313" key="7">
    <source>
        <dbReference type="Proteomes" id="UP000665561"/>
    </source>
</evidence>
<evidence type="ECO:0000256" key="1">
    <source>
        <dbReference type="ARBA" id="ARBA00023015"/>
    </source>
</evidence>
<keyword evidence="1" id="KW-0805">Transcription regulation</keyword>
<name>A0ABW9XKD1_9BACL</name>
<dbReference type="Gene3D" id="1.10.357.10">
    <property type="entry name" value="Tetracycline Repressor, domain 2"/>
    <property type="match status" value="1"/>
</dbReference>
<dbReference type="PRINTS" id="PR00455">
    <property type="entry name" value="HTHTETR"/>
</dbReference>
<dbReference type="Pfam" id="PF00440">
    <property type="entry name" value="TetR_N"/>
    <property type="match status" value="1"/>
</dbReference>
<comment type="caution">
    <text evidence="6">The sequence shown here is derived from an EMBL/GenBank/DDBJ whole genome shotgun (WGS) entry which is preliminary data.</text>
</comment>
<feature type="DNA-binding region" description="H-T-H motif" evidence="4">
    <location>
        <begin position="25"/>
        <end position="44"/>
    </location>
</feature>
<dbReference type="InterPro" id="IPR001647">
    <property type="entry name" value="HTH_TetR"/>
</dbReference>
<evidence type="ECO:0000259" key="5">
    <source>
        <dbReference type="PROSITE" id="PS50977"/>
    </source>
</evidence>
<protein>
    <submittedName>
        <fullName evidence="6">TetR family transcriptional regulator</fullName>
    </submittedName>
</protein>
<dbReference type="SUPFAM" id="SSF46689">
    <property type="entry name" value="Homeodomain-like"/>
    <property type="match status" value="1"/>
</dbReference>
<evidence type="ECO:0000256" key="3">
    <source>
        <dbReference type="ARBA" id="ARBA00023163"/>
    </source>
</evidence>
<dbReference type="Pfam" id="PF16925">
    <property type="entry name" value="TetR_C_13"/>
    <property type="match status" value="1"/>
</dbReference>
<accession>A0ABW9XKD1</accession>
<dbReference type="InterPro" id="IPR011075">
    <property type="entry name" value="TetR_C"/>
</dbReference>
<dbReference type="RefSeq" id="WP_161741532.1">
    <property type="nucleotide sequence ID" value="NZ_JAAAMV010000002.1"/>
</dbReference>
<evidence type="ECO:0000256" key="4">
    <source>
        <dbReference type="PROSITE-ProRule" id="PRU00335"/>
    </source>
</evidence>
<sequence length="186" mass="21217">MENRKTQILKLALDLIREKGYVAFSYDDISKQLGLTKATIHYHFEKKEDLALAITDMMQQSLQGFLISMSNTVSIPVEEKIKQLILKQFEIAGNGICPLSSLQADYESLPEAVQLRVEKLSQFELKCWNDILREAQKEGIVHNAVDIESLAYAVISCIKGGMQYKRVLKRDILPQIEEQVCRLIKS</sequence>
<dbReference type="PROSITE" id="PS50977">
    <property type="entry name" value="HTH_TETR_2"/>
    <property type="match status" value="1"/>
</dbReference>
<dbReference type="EMBL" id="JAAAMV010000002">
    <property type="protein sequence ID" value="NBD23089.1"/>
    <property type="molecule type" value="Genomic_DNA"/>
</dbReference>
<organism evidence="6 7">
    <name type="scientific">Paenibacillus glycinis</name>
    <dbReference type="NCBI Taxonomy" id="2697035"/>
    <lineage>
        <taxon>Bacteria</taxon>
        <taxon>Bacillati</taxon>
        <taxon>Bacillota</taxon>
        <taxon>Bacilli</taxon>
        <taxon>Bacillales</taxon>
        <taxon>Paenibacillaceae</taxon>
        <taxon>Paenibacillus</taxon>
    </lineage>
</organism>
<dbReference type="PANTHER" id="PTHR47506">
    <property type="entry name" value="TRANSCRIPTIONAL REGULATORY PROTEIN"/>
    <property type="match status" value="1"/>
</dbReference>
<dbReference type="Proteomes" id="UP000665561">
    <property type="component" value="Unassembled WGS sequence"/>
</dbReference>
<feature type="domain" description="HTH tetR-type" evidence="5">
    <location>
        <begin position="2"/>
        <end position="62"/>
    </location>
</feature>
<keyword evidence="7" id="KW-1185">Reference proteome</keyword>
<reference evidence="6 7" key="1">
    <citation type="submission" date="2020-01" db="EMBL/GenBank/DDBJ databases">
        <title>Paenibacillus soybeanensis sp. nov. isolated from the nodules of soybean (Glycine max(L.) Merr).</title>
        <authorList>
            <person name="Wang H."/>
        </authorList>
    </citation>
    <scope>NUCLEOTIDE SEQUENCE [LARGE SCALE GENOMIC DNA]</scope>
    <source>
        <strain evidence="6 7">T1</strain>
    </source>
</reference>
<evidence type="ECO:0000313" key="6">
    <source>
        <dbReference type="EMBL" id="NBD23089.1"/>
    </source>
</evidence>
<dbReference type="PANTHER" id="PTHR47506:SF1">
    <property type="entry name" value="HTH-TYPE TRANSCRIPTIONAL REGULATOR YJDC"/>
    <property type="match status" value="1"/>
</dbReference>
<dbReference type="SUPFAM" id="SSF48498">
    <property type="entry name" value="Tetracyclin repressor-like, C-terminal domain"/>
    <property type="match status" value="1"/>
</dbReference>
<gene>
    <name evidence="6" type="ORF">GT019_04325</name>
</gene>
<keyword evidence="2 4" id="KW-0238">DNA-binding</keyword>
<proteinExistence type="predicted"/>
<keyword evidence="3" id="KW-0804">Transcription</keyword>
<evidence type="ECO:0000256" key="2">
    <source>
        <dbReference type="ARBA" id="ARBA00023125"/>
    </source>
</evidence>
<dbReference type="InterPro" id="IPR009057">
    <property type="entry name" value="Homeodomain-like_sf"/>
</dbReference>
<dbReference type="InterPro" id="IPR036271">
    <property type="entry name" value="Tet_transcr_reg_TetR-rel_C_sf"/>
</dbReference>